<dbReference type="InterPro" id="IPR013766">
    <property type="entry name" value="Thioredoxin_domain"/>
</dbReference>
<dbReference type="OrthoDB" id="2121326at2759"/>
<feature type="domain" description="Thioredoxin" evidence="2">
    <location>
        <begin position="26"/>
        <end position="153"/>
    </location>
</feature>
<dbReference type="AlphaFoldDB" id="A0A8H5FBG0"/>
<comment type="caution">
    <text evidence="3">The sequence shown here is derived from an EMBL/GenBank/DDBJ whole genome shotgun (WGS) entry which is preliminary data.</text>
</comment>
<dbReference type="PROSITE" id="PS51352">
    <property type="entry name" value="THIOREDOXIN_2"/>
    <property type="match status" value="1"/>
</dbReference>
<keyword evidence="4" id="KW-1185">Reference proteome</keyword>
<dbReference type="PRINTS" id="PR00421">
    <property type="entry name" value="THIOREDOXIN"/>
</dbReference>
<dbReference type="Gene3D" id="3.40.30.10">
    <property type="entry name" value="Glutaredoxin"/>
    <property type="match status" value="1"/>
</dbReference>
<dbReference type="Pfam" id="PF00085">
    <property type="entry name" value="Thioredoxin"/>
    <property type="match status" value="1"/>
</dbReference>
<accession>A0A8H5FBG0</accession>
<dbReference type="SUPFAM" id="SSF52833">
    <property type="entry name" value="Thioredoxin-like"/>
    <property type="match status" value="1"/>
</dbReference>
<name>A0A8H5FBG0_9AGAR</name>
<dbReference type="GO" id="GO:0045454">
    <property type="term" value="P:cell redox homeostasis"/>
    <property type="evidence" value="ECO:0007669"/>
    <property type="project" value="TreeGrafter"/>
</dbReference>
<dbReference type="EMBL" id="JAACJJ010000001">
    <property type="protein sequence ID" value="KAF5330462.1"/>
    <property type="molecule type" value="Genomic_DNA"/>
</dbReference>
<evidence type="ECO:0000259" key="2">
    <source>
        <dbReference type="PROSITE" id="PS51352"/>
    </source>
</evidence>
<dbReference type="PANTHER" id="PTHR43601">
    <property type="entry name" value="THIOREDOXIN, MITOCHONDRIAL"/>
    <property type="match status" value="1"/>
</dbReference>
<dbReference type="PANTHER" id="PTHR43601:SF3">
    <property type="entry name" value="THIOREDOXIN, MITOCHONDRIAL"/>
    <property type="match status" value="1"/>
</dbReference>
<evidence type="ECO:0000313" key="4">
    <source>
        <dbReference type="Proteomes" id="UP000567179"/>
    </source>
</evidence>
<sequence>MALNIGSKSLKSTNLAGLMNRSLKSTLGSSRAFHWSSPRAVLYVNGDKDIFSKAIQSKDRITVVDFHADWCGPCHALGPVLEKLTNEPNKSASGLPFDLVKIDTDSEDGQVLGGTYKIRALPTVMAFRDGALISQFVGALPEPSVQDFLSKLE</sequence>
<proteinExistence type="inferred from homology"/>
<reference evidence="3 4" key="1">
    <citation type="journal article" date="2020" name="ISME J.">
        <title>Uncovering the hidden diversity of litter-decomposition mechanisms in mushroom-forming fungi.</title>
        <authorList>
            <person name="Floudas D."/>
            <person name="Bentzer J."/>
            <person name="Ahren D."/>
            <person name="Johansson T."/>
            <person name="Persson P."/>
            <person name="Tunlid A."/>
        </authorList>
    </citation>
    <scope>NUCLEOTIDE SEQUENCE [LARGE SCALE GENOMIC DNA]</scope>
    <source>
        <strain evidence="3 4">CBS 101986</strain>
    </source>
</reference>
<evidence type="ECO:0000256" key="1">
    <source>
        <dbReference type="ARBA" id="ARBA00008987"/>
    </source>
</evidence>
<protein>
    <recommendedName>
        <fullName evidence="2">Thioredoxin domain-containing protein</fullName>
    </recommendedName>
</protein>
<comment type="similarity">
    <text evidence="1">Belongs to the thioredoxin family.</text>
</comment>
<dbReference type="Proteomes" id="UP000567179">
    <property type="component" value="Unassembled WGS sequence"/>
</dbReference>
<dbReference type="GO" id="GO:0005739">
    <property type="term" value="C:mitochondrion"/>
    <property type="evidence" value="ECO:0007669"/>
    <property type="project" value="TreeGrafter"/>
</dbReference>
<evidence type="ECO:0000313" key="3">
    <source>
        <dbReference type="EMBL" id="KAF5330462.1"/>
    </source>
</evidence>
<organism evidence="3 4">
    <name type="scientific">Psilocybe cf. subviscida</name>
    <dbReference type="NCBI Taxonomy" id="2480587"/>
    <lineage>
        <taxon>Eukaryota</taxon>
        <taxon>Fungi</taxon>
        <taxon>Dikarya</taxon>
        <taxon>Basidiomycota</taxon>
        <taxon>Agaricomycotina</taxon>
        <taxon>Agaricomycetes</taxon>
        <taxon>Agaricomycetidae</taxon>
        <taxon>Agaricales</taxon>
        <taxon>Agaricineae</taxon>
        <taxon>Strophariaceae</taxon>
        <taxon>Psilocybe</taxon>
    </lineage>
</organism>
<gene>
    <name evidence="3" type="ORF">D9619_005396</name>
</gene>
<dbReference type="InterPro" id="IPR036249">
    <property type="entry name" value="Thioredoxin-like_sf"/>
</dbReference>
<dbReference type="CDD" id="cd02947">
    <property type="entry name" value="TRX_family"/>
    <property type="match status" value="1"/>
</dbReference>
<dbReference type="InterPro" id="IPR017937">
    <property type="entry name" value="Thioredoxin_CS"/>
</dbReference>
<dbReference type="PROSITE" id="PS00194">
    <property type="entry name" value="THIOREDOXIN_1"/>
    <property type="match status" value="1"/>
</dbReference>